<feature type="domain" description="PIN" evidence="2">
    <location>
        <begin position="788"/>
        <end position="926"/>
    </location>
</feature>
<protein>
    <recommendedName>
        <fullName evidence="2">PIN domain-containing protein</fullName>
    </recommendedName>
</protein>
<organism evidence="3 4">
    <name type="scientific">Streptomyces gossypii</name>
    <dbReference type="NCBI Taxonomy" id="2883101"/>
    <lineage>
        <taxon>Bacteria</taxon>
        <taxon>Bacillati</taxon>
        <taxon>Actinomycetota</taxon>
        <taxon>Actinomycetes</taxon>
        <taxon>Kitasatosporales</taxon>
        <taxon>Streptomycetaceae</taxon>
        <taxon>Streptomyces</taxon>
    </lineage>
</organism>
<dbReference type="SUPFAM" id="SSF48452">
    <property type="entry name" value="TPR-like"/>
    <property type="match status" value="1"/>
</dbReference>
<dbReference type="InterPro" id="IPR011990">
    <property type="entry name" value="TPR-like_helical_dom_sf"/>
</dbReference>
<sequence length="1135" mass="123402">MKSFSWMRRKGQTAVPQGEAVSVEVTRTVSASPGAVAAGGAITHSAIGDNNTVTYIEKQYVTDGGATLGAGRSGFDQALATLPPAFQEEARQLRDRWPDVDVVVNQLPTGMTARKEILEQWAEHEPQWLVSAPVHAFPWLAQLASTYDAHTASFSFYDRAVRDGGYPRDLLVVRAALQAETTPEGSARSYLAAHQDLDSPLVRALLSILDDDRPAALGYLSRWTAPDDSAQVLQLLLRTEALVGQGLTDQALPALREADGARFPQLGLALAHALLQRATRRATRSKLADAQEALAVALRARNARREWFGDSAAAVVLGMQAAVFSQGLSTAWALSQPAPDGDADAHEAEDPRVQEESALIAALTGREHRARELLSVVTSSFAKAQVLAVLEERRVGSDSEDERVAEAWQRAWDAAEPGPEQLMAATGLVECGRNLPEITHLKDDYPEAVADLEKFARAVRGTAGGDLSVLRANANQSPIIALKLAQRYQQLDDLEAAAATLQEAAAQWRDAQLMTMAARAYQQARDYEKAKECAESALRIAGPGWAAQGAMYELLVETESAAGNWDRATDAAIVLLGLDPHNLDARWALVRCYVTRARPNDAWRTLTELGEAAPPRRRDEALLWVQLGARHSTDPQFVGRALELMQNWPEDEELLGIFLGVLLWRTTTTQPMSAEAVELLHEASSDYQERFPDSVYFRALDATDPHAVLEELGKGLRREHEDEGRREIRERINKGQLAIGMLAVMSGRSYAEVCVRLTAEPPGLFASDPTAITVEAGAIQVASTRRVVVDTSAAVSLALLEPGAAERLIGSCQTIVTTDQIVGDVFHAVDSFALRSDATLVWNEEESRPTLHVASDSQVSARRRSLERAADIVRSLPRVARPELRALPGLSAGRGAEVWLTALDHAKEHDLVLWCDDRALRTLARSAGVPAFGTLALIDACQRQQTMTPQEAMALRAELLRHYYMDIPFSSDLYGFAAQADGWHARGVAAAITRPTAWSDPRGVVRLVLDAVAQIIDSEPDHASAWLAAAYAGLWQATLPSHRSGNMQKFSVQALTQPWVSDSSLPFLLAGLHNGAAEVQSGDGPLMAALARYYEALIRQMGHPRAGTALMNLFSHASESDKSAVARIVITHRDE</sequence>
<reference evidence="3 4" key="1">
    <citation type="submission" date="2021-10" db="EMBL/GenBank/DDBJ databases">
        <title>Streptomyces gossypii sp. nov., isolated from soil collected from cotton field.</title>
        <authorList>
            <person name="Ge X."/>
            <person name="Chen X."/>
            <person name="Liu W."/>
        </authorList>
    </citation>
    <scope>NUCLEOTIDE SEQUENCE [LARGE SCALE GENOMIC DNA]</scope>
    <source>
        <strain evidence="3 4">N2-109</strain>
    </source>
</reference>
<dbReference type="EMBL" id="JAJAGO010000004">
    <property type="protein sequence ID" value="MCT2590445.1"/>
    <property type="molecule type" value="Genomic_DNA"/>
</dbReference>
<gene>
    <name evidence="3" type="ORF">LHJ74_11075</name>
</gene>
<keyword evidence="4" id="KW-1185">Reference proteome</keyword>
<evidence type="ECO:0000313" key="4">
    <source>
        <dbReference type="Proteomes" id="UP001156389"/>
    </source>
</evidence>
<dbReference type="Proteomes" id="UP001156389">
    <property type="component" value="Unassembled WGS sequence"/>
</dbReference>
<comment type="caution">
    <text evidence="3">The sequence shown here is derived from an EMBL/GenBank/DDBJ whole genome shotgun (WGS) entry which is preliminary data.</text>
</comment>
<dbReference type="InterPro" id="IPR048987">
    <property type="entry name" value="PIN-TPR-GreABC"/>
</dbReference>
<evidence type="ECO:0000259" key="2">
    <source>
        <dbReference type="Pfam" id="PF20698"/>
    </source>
</evidence>
<accession>A0ABT2JRD0</accession>
<proteinExistence type="predicted"/>
<evidence type="ECO:0000256" key="1">
    <source>
        <dbReference type="SAM" id="Coils"/>
    </source>
</evidence>
<keyword evidence="1" id="KW-0175">Coiled coil</keyword>
<dbReference type="Gene3D" id="1.25.40.10">
    <property type="entry name" value="Tetratricopeptide repeat domain"/>
    <property type="match status" value="1"/>
</dbReference>
<dbReference type="Pfam" id="PF20698">
    <property type="entry name" value="PIN-TPR-GreABC"/>
    <property type="match status" value="1"/>
</dbReference>
<evidence type="ECO:0000313" key="3">
    <source>
        <dbReference type="EMBL" id="MCT2590445.1"/>
    </source>
</evidence>
<feature type="coiled-coil region" evidence="1">
    <location>
        <begin position="484"/>
        <end position="537"/>
    </location>
</feature>
<dbReference type="RefSeq" id="WP_260217740.1">
    <property type="nucleotide sequence ID" value="NZ_JAJAGO010000004.1"/>
</dbReference>
<name>A0ABT2JRD0_9ACTN</name>